<feature type="transmembrane region" description="Helical" evidence="1">
    <location>
        <begin position="12"/>
        <end position="33"/>
    </location>
</feature>
<dbReference type="AlphaFoldDB" id="A0A6G9D2L6"/>
<sequence>MDFDTSANFFALGWGNSIAAAVSLAVIVAAMKVKLSRGPESKRPQ</sequence>
<evidence type="ECO:0000256" key="1">
    <source>
        <dbReference type="SAM" id="Phobius"/>
    </source>
</evidence>
<accession>A0A6G9D2L6</accession>
<gene>
    <name evidence="2" type="ORF">G9444_6234</name>
</gene>
<name>A0A6G9D2L6_RHOER</name>
<protein>
    <submittedName>
        <fullName evidence="2">Uncharacterized protein</fullName>
    </submittedName>
</protein>
<reference evidence="2 3" key="1">
    <citation type="submission" date="2020-03" db="EMBL/GenBank/DDBJ databases">
        <title>Screen low temperature-resistant strains for efficient degradation of petroleum hydrocarbons under the low temperature.</title>
        <authorList>
            <person name="Wang Y."/>
            <person name="Chen J."/>
        </authorList>
    </citation>
    <scope>NUCLEOTIDE SEQUENCE [LARGE SCALE GENOMIC DNA]</scope>
    <source>
        <strain evidence="2 3">KB1</strain>
    </source>
</reference>
<keyword evidence="1" id="KW-0472">Membrane</keyword>
<dbReference type="EMBL" id="CP050124">
    <property type="protein sequence ID" value="QIP43477.1"/>
    <property type="molecule type" value="Genomic_DNA"/>
</dbReference>
<proteinExistence type="predicted"/>
<keyword evidence="1" id="KW-1133">Transmembrane helix</keyword>
<keyword evidence="1" id="KW-0812">Transmembrane</keyword>
<evidence type="ECO:0000313" key="3">
    <source>
        <dbReference type="Proteomes" id="UP000502345"/>
    </source>
</evidence>
<dbReference type="Proteomes" id="UP000502345">
    <property type="component" value="Chromosome"/>
</dbReference>
<organism evidence="2 3">
    <name type="scientific">Rhodococcus erythropolis</name>
    <name type="common">Arthrobacter picolinophilus</name>
    <dbReference type="NCBI Taxonomy" id="1833"/>
    <lineage>
        <taxon>Bacteria</taxon>
        <taxon>Bacillati</taxon>
        <taxon>Actinomycetota</taxon>
        <taxon>Actinomycetes</taxon>
        <taxon>Mycobacteriales</taxon>
        <taxon>Nocardiaceae</taxon>
        <taxon>Rhodococcus</taxon>
        <taxon>Rhodococcus erythropolis group</taxon>
    </lineage>
</organism>
<evidence type="ECO:0000313" key="2">
    <source>
        <dbReference type="EMBL" id="QIP43477.1"/>
    </source>
</evidence>